<feature type="transmembrane region" description="Helical" evidence="8">
    <location>
        <begin position="377"/>
        <end position="399"/>
    </location>
</feature>
<feature type="transmembrane region" description="Helical" evidence="8">
    <location>
        <begin position="491"/>
        <end position="512"/>
    </location>
</feature>
<keyword evidence="5 8" id="KW-0573">Peptidoglycan synthesis</keyword>
<organism evidence="10 11">
    <name type="scientific">Paraclostridium bifermentans</name>
    <name type="common">Clostridium bifermentans</name>
    <dbReference type="NCBI Taxonomy" id="1490"/>
    <lineage>
        <taxon>Bacteria</taxon>
        <taxon>Bacillati</taxon>
        <taxon>Bacillota</taxon>
        <taxon>Clostridia</taxon>
        <taxon>Peptostreptococcales</taxon>
        <taxon>Peptostreptococcaceae</taxon>
        <taxon>Paraclostridium</taxon>
    </lineage>
</organism>
<dbReference type="InterPro" id="IPR051050">
    <property type="entry name" value="Lipid_II_flippase_MurJ/MviN"/>
</dbReference>
<dbReference type="NCBIfam" id="TIGR01695">
    <property type="entry name" value="murJ_mviN"/>
    <property type="match status" value="1"/>
</dbReference>
<dbReference type="Pfam" id="PF03023">
    <property type="entry name" value="MurJ"/>
    <property type="match status" value="1"/>
</dbReference>
<feature type="transmembrane region" description="Helical" evidence="8">
    <location>
        <begin position="155"/>
        <end position="178"/>
    </location>
</feature>
<dbReference type="Proteomes" id="UP001239169">
    <property type="component" value="Plasmid unnamed5"/>
</dbReference>
<evidence type="ECO:0000256" key="6">
    <source>
        <dbReference type="ARBA" id="ARBA00022989"/>
    </source>
</evidence>
<dbReference type="PIRSF" id="PIRSF002869">
    <property type="entry name" value="MviN"/>
    <property type="match status" value="1"/>
</dbReference>
<evidence type="ECO:0000256" key="8">
    <source>
        <dbReference type="HAMAP-Rule" id="MF_02078"/>
    </source>
</evidence>
<evidence type="ECO:0000313" key="11">
    <source>
        <dbReference type="Proteomes" id="UP001239169"/>
    </source>
</evidence>
<keyword evidence="10" id="KW-0614">Plasmid</keyword>
<feature type="transmembrane region" description="Helical" evidence="8">
    <location>
        <begin position="344"/>
        <end position="365"/>
    </location>
</feature>
<feature type="transmembrane region" description="Helical" evidence="8">
    <location>
        <begin position="438"/>
        <end position="463"/>
    </location>
</feature>
<sequence length="530" mass="57643">MSKVAKTTIGLMIATLIAKVLGFGRELTLAGVYGTQGISDVFKISMTIPVVIFAAVGTSLDTAFIPLYQEVLKNNGENEANKFTNNVLNTVILICMAFSILGLIFTPQIVKVFAFGFKGEIFAQTVYFTRIMIIGLAFLGMSYIMTAYLQVKGNFVIPGLMSVPNNIIVITSIVLSSIINIHLLPWGALIGLLLQFLFQLPFAKKSGFKYNLFVDFNDKYLRKMLWLVIPVLIGVAVNQVSIVVDKSIASKLAEGSISALDYAAKLNQFVMGMFIVSISSVVYPLLANLTTQNNKEEFYKAIKTSVNTVTLLLIPISLGAMILATPIVKVLFQRGAFDAKSTQMTAIAVVFYSIGTIGFGLRDIIGKVFYSLQDTKTPMVNGIIAIVLNIVLNLFFVIFTDMEHAGLAFATSISAIVTIILLFISLRKKIGPFGGKSIIIVLIKSIVSALLMAVVTLFVYNFLNEAVPALLDGVLPDLLHKILPAEKVYDIISLGGSVGCGALTYGICIILLKVDEVNLILNNIKNKIKK</sequence>
<proteinExistence type="inferred from homology"/>
<gene>
    <name evidence="8 10" type="primary">murJ</name>
    <name evidence="10" type="ORF">QJS64_20745</name>
</gene>
<feature type="transmembrane region" description="Helical" evidence="8">
    <location>
        <begin position="405"/>
        <end position="426"/>
    </location>
</feature>
<evidence type="ECO:0000256" key="2">
    <source>
        <dbReference type="ARBA" id="ARBA00022475"/>
    </source>
</evidence>
<feature type="transmembrane region" description="Helical" evidence="8">
    <location>
        <begin position="46"/>
        <end position="67"/>
    </location>
</feature>
<evidence type="ECO:0000256" key="3">
    <source>
        <dbReference type="ARBA" id="ARBA00022692"/>
    </source>
</evidence>
<dbReference type="PRINTS" id="PR01806">
    <property type="entry name" value="VIRFACTRMVIN"/>
</dbReference>
<evidence type="ECO:0000313" key="10">
    <source>
        <dbReference type="EMBL" id="WGX77605.1"/>
    </source>
</evidence>
<feature type="transmembrane region" description="Helical" evidence="8">
    <location>
        <begin position="309"/>
        <end position="332"/>
    </location>
</feature>
<feature type="transmembrane region" description="Helical" evidence="8">
    <location>
        <begin position="87"/>
        <end position="107"/>
    </location>
</feature>
<comment type="pathway">
    <text evidence="8">Cell wall biogenesis; peptidoglycan biosynthesis.</text>
</comment>
<keyword evidence="2 8" id="KW-1003">Cell membrane</keyword>
<keyword evidence="7 8" id="KW-0472">Membrane</keyword>
<keyword evidence="4 8" id="KW-0133">Cell shape</keyword>
<feature type="transmembrane region" description="Helical" evidence="8">
    <location>
        <begin position="269"/>
        <end position="289"/>
    </location>
</feature>
<feature type="transmembrane region" description="Helical" evidence="8">
    <location>
        <begin position="184"/>
        <end position="203"/>
    </location>
</feature>
<keyword evidence="8 9" id="KW-0961">Cell wall biogenesis/degradation</keyword>
<dbReference type="HAMAP" id="MF_02078">
    <property type="entry name" value="MurJ_MviN"/>
    <property type="match status" value="1"/>
</dbReference>
<comment type="function">
    <text evidence="8 9">Involved in peptidoglycan biosynthesis. Transports lipid-linked peptidoglycan precursors from the inner to the outer leaflet of the cytoplasmic membrane.</text>
</comment>
<evidence type="ECO:0000256" key="4">
    <source>
        <dbReference type="ARBA" id="ARBA00022960"/>
    </source>
</evidence>
<name>A0ABY8R836_PARBF</name>
<feature type="transmembrane region" description="Helical" evidence="8">
    <location>
        <begin position="224"/>
        <end position="244"/>
    </location>
</feature>
<protein>
    <recommendedName>
        <fullName evidence="8">Probable lipid II flippase MurJ</fullName>
    </recommendedName>
</protein>
<dbReference type="InterPro" id="IPR004268">
    <property type="entry name" value="MurJ"/>
</dbReference>
<evidence type="ECO:0000256" key="7">
    <source>
        <dbReference type="ARBA" id="ARBA00023136"/>
    </source>
</evidence>
<reference evidence="10 11" key="1">
    <citation type="submission" date="2023-04" db="EMBL/GenBank/DDBJ databases">
        <title>Bacteria Genome Submission.</title>
        <authorList>
            <person name="Isaac P."/>
        </authorList>
    </citation>
    <scope>NUCLEOTIDE SEQUENCE [LARGE SCALE GENOMIC DNA]</scope>
    <source>
        <strain evidence="10 11">SampleS7P1</strain>
        <plasmid evidence="10 11">unnamed5</plasmid>
    </source>
</reference>
<dbReference type="PANTHER" id="PTHR47019:SF1">
    <property type="entry name" value="LIPID II FLIPPASE MURJ"/>
    <property type="match status" value="1"/>
</dbReference>
<keyword evidence="8 9" id="KW-0813">Transport</keyword>
<dbReference type="PANTHER" id="PTHR47019">
    <property type="entry name" value="LIPID II FLIPPASE MURJ"/>
    <property type="match status" value="1"/>
</dbReference>
<keyword evidence="3 8" id="KW-0812">Transmembrane</keyword>
<evidence type="ECO:0000256" key="9">
    <source>
        <dbReference type="PIRNR" id="PIRNR002869"/>
    </source>
</evidence>
<dbReference type="EMBL" id="CP124690">
    <property type="protein sequence ID" value="WGX77605.1"/>
    <property type="molecule type" value="Genomic_DNA"/>
</dbReference>
<evidence type="ECO:0000256" key="5">
    <source>
        <dbReference type="ARBA" id="ARBA00022984"/>
    </source>
</evidence>
<keyword evidence="6 8" id="KW-1133">Transmembrane helix</keyword>
<accession>A0ABY8R836</accession>
<dbReference type="CDD" id="cd13123">
    <property type="entry name" value="MATE_MurJ_like"/>
    <property type="match status" value="1"/>
</dbReference>
<keyword evidence="11" id="KW-1185">Reference proteome</keyword>
<geneLocation type="plasmid" evidence="10 11">
    <name>unnamed5</name>
</geneLocation>
<evidence type="ECO:0000256" key="1">
    <source>
        <dbReference type="ARBA" id="ARBA00004651"/>
    </source>
</evidence>
<comment type="similarity">
    <text evidence="8 9">Belongs to the MurJ/MviN family.</text>
</comment>
<feature type="transmembrane region" description="Helical" evidence="8">
    <location>
        <begin position="127"/>
        <end position="148"/>
    </location>
</feature>
<comment type="subcellular location">
    <subcellularLocation>
        <location evidence="1 8">Cell membrane</location>
        <topology evidence="1 8">Multi-pass membrane protein</topology>
    </subcellularLocation>
</comment>